<feature type="region of interest" description="Disordered" evidence="1">
    <location>
        <begin position="1"/>
        <end position="127"/>
    </location>
</feature>
<dbReference type="Proteomes" id="UP001356427">
    <property type="component" value="Unassembled WGS sequence"/>
</dbReference>
<dbReference type="AlphaFoldDB" id="A0AAN8KJI7"/>
<comment type="caution">
    <text evidence="2">The sequence shown here is derived from an EMBL/GenBank/DDBJ whole genome shotgun (WGS) entry which is preliminary data.</text>
</comment>
<keyword evidence="3" id="KW-1185">Reference proteome</keyword>
<feature type="region of interest" description="Disordered" evidence="1">
    <location>
        <begin position="232"/>
        <end position="253"/>
    </location>
</feature>
<gene>
    <name evidence="2" type="ORF">J4Q44_G00359680</name>
</gene>
<feature type="compositionally biased region" description="Low complexity" evidence="1">
    <location>
        <begin position="233"/>
        <end position="251"/>
    </location>
</feature>
<dbReference type="EMBL" id="JAGTTL010000036">
    <property type="protein sequence ID" value="KAK6293642.1"/>
    <property type="molecule type" value="Genomic_DNA"/>
</dbReference>
<feature type="compositionally biased region" description="Low complexity" evidence="1">
    <location>
        <begin position="91"/>
        <end position="105"/>
    </location>
</feature>
<sequence length="295" mass="30179">MPEDPAPHQGSTWGTTLRVVEMVEGEVVEVEGGRGGGGGGGGGGSGYGGVYGGSSGSKVKCSSSGGSRRAQNSASPGGLSPGFLERKSMASRSGGYDGSSSGNSSPEFTRKDYAGSGATRIVRSQSRESEIRARLQSALSQCWQINSSTDSVDFHTGTELDDVKRLVKEDAPTVSAPPAPPLPPLCLSPGRPPSRPRSSLRPPSQSLGSMRPLPWTLAYLLPTPGLAPHCPLSGSSATGSSSSSSAYGYHSNTNNMSPGSGPLCSIPPHPPPCQCMDSRITLAPTSSSVLTTSWS</sequence>
<feature type="compositionally biased region" description="Low complexity" evidence="1">
    <location>
        <begin position="56"/>
        <end position="67"/>
    </location>
</feature>
<evidence type="ECO:0000313" key="3">
    <source>
        <dbReference type="Proteomes" id="UP001356427"/>
    </source>
</evidence>
<feature type="compositionally biased region" description="Low complexity" evidence="1">
    <location>
        <begin position="196"/>
        <end position="209"/>
    </location>
</feature>
<feature type="compositionally biased region" description="Gly residues" evidence="1">
    <location>
        <begin position="33"/>
        <end position="55"/>
    </location>
</feature>
<organism evidence="2 3">
    <name type="scientific">Coregonus suidteri</name>
    <dbReference type="NCBI Taxonomy" id="861788"/>
    <lineage>
        <taxon>Eukaryota</taxon>
        <taxon>Metazoa</taxon>
        <taxon>Chordata</taxon>
        <taxon>Craniata</taxon>
        <taxon>Vertebrata</taxon>
        <taxon>Euteleostomi</taxon>
        <taxon>Actinopterygii</taxon>
        <taxon>Neopterygii</taxon>
        <taxon>Teleostei</taxon>
        <taxon>Protacanthopterygii</taxon>
        <taxon>Salmoniformes</taxon>
        <taxon>Salmonidae</taxon>
        <taxon>Coregoninae</taxon>
        <taxon>Coregonus</taxon>
    </lineage>
</organism>
<reference evidence="2 3" key="1">
    <citation type="submission" date="2021-04" db="EMBL/GenBank/DDBJ databases">
        <authorList>
            <person name="De Guttry C."/>
            <person name="Zahm M."/>
            <person name="Klopp C."/>
            <person name="Cabau C."/>
            <person name="Louis A."/>
            <person name="Berthelot C."/>
            <person name="Parey E."/>
            <person name="Roest Crollius H."/>
            <person name="Montfort J."/>
            <person name="Robinson-Rechavi M."/>
            <person name="Bucao C."/>
            <person name="Bouchez O."/>
            <person name="Gislard M."/>
            <person name="Lluch J."/>
            <person name="Milhes M."/>
            <person name="Lampietro C."/>
            <person name="Lopez Roques C."/>
            <person name="Donnadieu C."/>
            <person name="Braasch I."/>
            <person name="Desvignes T."/>
            <person name="Postlethwait J."/>
            <person name="Bobe J."/>
            <person name="Wedekind C."/>
            <person name="Guiguen Y."/>
        </authorList>
    </citation>
    <scope>NUCLEOTIDE SEQUENCE [LARGE SCALE GENOMIC DNA]</scope>
    <source>
        <strain evidence="2">Cs_M1</strain>
        <tissue evidence="2">Blood</tissue>
    </source>
</reference>
<evidence type="ECO:0000256" key="1">
    <source>
        <dbReference type="SAM" id="MobiDB-lite"/>
    </source>
</evidence>
<accession>A0AAN8KJI7</accession>
<proteinExistence type="predicted"/>
<name>A0AAN8KJI7_9TELE</name>
<feature type="region of interest" description="Disordered" evidence="1">
    <location>
        <begin position="165"/>
        <end position="209"/>
    </location>
</feature>
<protein>
    <submittedName>
        <fullName evidence="2">Uncharacterized protein</fullName>
    </submittedName>
</protein>
<feature type="compositionally biased region" description="Pro residues" evidence="1">
    <location>
        <begin position="175"/>
        <end position="195"/>
    </location>
</feature>
<evidence type="ECO:0000313" key="2">
    <source>
        <dbReference type="EMBL" id="KAK6293642.1"/>
    </source>
</evidence>